<dbReference type="Pfam" id="PF01490">
    <property type="entry name" value="Aa_trans"/>
    <property type="match status" value="1"/>
</dbReference>
<comment type="similarity">
    <text evidence="2">Belongs to the amino acid/polyamine transporter 2 family.</text>
</comment>
<gene>
    <name evidence="9" type="ORF">KQ657_002799</name>
</gene>
<feature type="transmembrane region" description="Helical" evidence="7">
    <location>
        <begin position="399"/>
        <end position="420"/>
    </location>
</feature>
<dbReference type="OrthoDB" id="1684102at2759"/>
<comment type="caution">
    <text evidence="9">The sequence shown here is derived from an EMBL/GenBank/DDBJ whole genome shotgun (WGS) entry which is preliminary data.</text>
</comment>
<dbReference type="Proteomes" id="UP000790833">
    <property type="component" value="Unassembled WGS sequence"/>
</dbReference>
<dbReference type="GO" id="GO:0005302">
    <property type="term" value="F:L-tyrosine transmembrane transporter activity"/>
    <property type="evidence" value="ECO:0007669"/>
    <property type="project" value="TreeGrafter"/>
</dbReference>
<name>A0A9P8AGP1_9ASCO</name>
<dbReference type="InterPro" id="IPR013057">
    <property type="entry name" value="AA_transpt_TM"/>
</dbReference>
<reference evidence="9" key="1">
    <citation type="submission" date="2021-03" db="EMBL/GenBank/DDBJ databases">
        <authorList>
            <person name="Palmer J.M."/>
        </authorList>
    </citation>
    <scope>NUCLEOTIDE SEQUENCE</scope>
    <source>
        <strain evidence="9">ARV_011</strain>
    </source>
</reference>
<evidence type="ECO:0000256" key="2">
    <source>
        <dbReference type="ARBA" id="ARBA00008066"/>
    </source>
</evidence>
<feature type="transmembrane region" description="Helical" evidence="7">
    <location>
        <begin position="440"/>
        <end position="462"/>
    </location>
</feature>
<keyword evidence="5 7" id="KW-0472">Membrane</keyword>
<dbReference type="EMBL" id="JAHMUF010000023">
    <property type="protein sequence ID" value="KAG7191831.1"/>
    <property type="molecule type" value="Genomic_DNA"/>
</dbReference>
<feature type="transmembrane region" description="Helical" evidence="7">
    <location>
        <begin position="297"/>
        <end position="320"/>
    </location>
</feature>
<feature type="transmembrane region" description="Helical" evidence="7">
    <location>
        <begin position="272"/>
        <end position="291"/>
    </location>
</feature>
<feature type="transmembrane region" description="Helical" evidence="7">
    <location>
        <begin position="597"/>
        <end position="616"/>
    </location>
</feature>
<feature type="compositionally biased region" description="Low complexity" evidence="6">
    <location>
        <begin position="20"/>
        <end position="39"/>
    </location>
</feature>
<accession>A0A9P8AGP1</accession>
<feature type="transmembrane region" description="Helical" evidence="7">
    <location>
        <begin position="474"/>
        <end position="498"/>
    </location>
</feature>
<evidence type="ECO:0000256" key="1">
    <source>
        <dbReference type="ARBA" id="ARBA00004141"/>
    </source>
</evidence>
<protein>
    <recommendedName>
        <fullName evidence="8">Amino acid transporter transmembrane domain-containing protein</fullName>
    </recommendedName>
</protein>
<feature type="transmembrane region" description="Helical" evidence="7">
    <location>
        <begin position="637"/>
        <end position="658"/>
    </location>
</feature>
<evidence type="ECO:0000256" key="6">
    <source>
        <dbReference type="SAM" id="MobiDB-lite"/>
    </source>
</evidence>
<comment type="subcellular location">
    <subcellularLocation>
        <location evidence="1">Membrane</location>
        <topology evidence="1">Multi-pass membrane protein</topology>
    </subcellularLocation>
</comment>
<sequence>MSYSNTSLPIPKQSPTPLGSINNSFSASSNPSSVRRNSSFTKSGGASMTNYSEHIQSLNQPHSVDLRLVQKHLLPQEDTLKSPGGDISRHIYHQLNNANLQGSSPSTSHLHLFLIVPSTNDNVIDDAQSIHSNGVGGGDILHTRKRSSSFLNFLTESRRGSTASDINVPGGFRREFLIQQLIKHQREPPNFLTNNFIEFLTLYGHFAGEDLDDEGDEGESEGDYSEELLSDEETPLLQQQLRGPSRKKPNGGAPRGKQARPPKGTASVTKTFFLLFKSLVGSGVLFLPRAFYNGGLLFSIVTLAIFGFITYFCYIILVFLKNALGKHSFGELGYSTYGKGLRMFIMVLIILSQVGFVLTYVLFTLENFNELFGISKVVLCVIQCILLIPLVLVRNLTKLSLISFISSLFIIIGLLIIFYFCGINLYDDGVASEIIQFNSNSWTMLVGVAVTAFEGVGLVLPIESSMANPEKFPMVLGLSMMVITVIFTLVGALGYLTFGNDVKSIIILNLPLGAFSVKLIMILYSIAVFLTFPLQLFPAIKIGEGLLFNTPLNDTEGKLYSGKYNNNIKWSKNLFRSISTIGVCTIAYVNRNNIDKFVSFNGCFACIPLVYIYPPLIHFRVLQRKPYLTKTDSILKVADLSLIVLGVAVLVYSMYQILFLN</sequence>
<dbReference type="PANTHER" id="PTHR22950">
    <property type="entry name" value="AMINO ACID TRANSPORTER"/>
    <property type="match status" value="1"/>
</dbReference>
<feature type="region of interest" description="Disordered" evidence="6">
    <location>
        <begin position="238"/>
        <end position="264"/>
    </location>
</feature>
<evidence type="ECO:0000259" key="8">
    <source>
        <dbReference type="Pfam" id="PF01490"/>
    </source>
</evidence>
<evidence type="ECO:0000313" key="10">
    <source>
        <dbReference type="Proteomes" id="UP000790833"/>
    </source>
</evidence>
<feature type="compositionally biased region" description="Polar residues" evidence="6">
    <location>
        <begin position="1"/>
        <end position="19"/>
    </location>
</feature>
<proteinExistence type="inferred from homology"/>
<keyword evidence="3 7" id="KW-0812">Transmembrane</keyword>
<evidence type="ECO:0000256" key="7">
    <source>
        <dbReference type="SAM" id="Phobius"/>
    </source>
</evidence>
<feature type="region of interest" description="Disordered" evidence="6">
    <location>
        <begin position="1"/>
        <end position="48"/>
    </location>
</feature>
<evidence type="ECO:0000256" key="5">
    <source>
        <dbReference type="ARBA" id="ARBA00023136"/>
    </source>
</evidence>
<dbReference type="RefSeq" id="XP_043047383.1">
    <property type="nucleotide sequence ID" value="XM_043193546.1"/>
</dbReference>
<keyword evidence="4 7" id="KW-1133">Transmembrane helix</keyword>
<dbReference type="AlphaFoldDB" id="A0A9P8AGP1"/>
<feature type="transmembrane region" description="Helical" evidence="7">
    <location>
        <begin position="371"/>
        <end position="392"/>
    </location>
</feature>
<organism evidence="9 10">
    <name type="scientific">Scheffersomyces spartinae</name>
    <dbReference type="NCBI Taxonomy" id="45513"/>
    <lineage>
        <taxon>Eukaryota</taxon>
        <taxon>Fungi</taxon>
        <taxon>Dikarya</taxon>
        <taxon>Ascomycota</taxon>
        <taxon>Saccharomycotina</taxon>
        <taxon>Pichiomycetes</taxon>
        <taxon>Debaryomycetaceae</taxon>
        <taxon>Scheffersomyces</taxon>
    </lineage>
</organism>
<evidence type="ECO:0000256" key="4">
    <source>
        <dbReference type="ARBA" id="ARBA00022989"/>
    </source>
</evidence>
<dbReference type="GeneID" id="66116173"/>
<feature type="transmembrane region" description="Helical" evidence="7">
    <location>
        <begin position="341"/>
        <end position="365"/>
    </location>
</feature>
<dbReference type="PANTHER" id="PTHR22950:SF666">
    <property type="entry name" value="VACUOLAR AMINO ACID TRANSPORTER 4"/>
    <property type="match status" value="1"/>
</dbReference>
<feature type="transmembrane region" description="Helical" evidence="7">
    <location>
        <begin position="510"/>
        <end position="532"/>
    </location>
</feature>
<keyword evidence="10" id="KW-1185">Reference proteome</keyword>
<evidence type="ECO:0000256" key="3">
    <source>
        <dbReference type="ARBA" id="ARBA00022692"/>
    </source>
</evidence>
<feature type="domain" description="Amino acid transporter transmembrane" evidence="8">
    <location>
        <begin position="265"/>
        <end position="658"/>
    </location>
</feature>
<evidence type="ECO:0000313" key="9">
    <source>
        <dbReference type="EMBL" id="KAG7191831.1"/>
    </source>
</evidence>
<dbReference type="GO" id="GO:0005774">
    <property type="term" value="C:vacuolar membrane"/>
    <property type="evidence" value="ECO:0007669"/>
    <property type="project" value="TreeGrafter"/>
</dbReference>